<sequence length="197" mass="22221">MCTKGYRTTVKSRGEHWARTGPNRTEPGLEPEPEMRNLKNREPDRIGNTGSGSGSGAGPGVRYHQKPDGVFSNAVQMAELDLLLMRRFEKEGNERVVEERAKVAKQTKEYWESHTREPFNHLASGLEDARQHANANMTVMHTGKKCDLVILHIDELLVLKEQFAKGNVLIVMEAFARTTQNVEEAFINTTGTIYKKI</sequence>
<dbReference type="Proteomes" id="UP001172457">
    <property type="component" value="Chromosome 3"/>
</dbReference>
<comment type="caution">
    <text evidence="2">The sequence shown here is derived from an EMBL/GenBank/DDBJ whole genome shotgun (WGS) entry which is preliminary data.</text>
</comment>
<dbReference type="EMBL" id="JARYMX010000003">
    <property type="protein sequence ID" value="KAJ9557866.1"/>
    <property type="molecule type" value="Genomic_DNA"/>
</dbReference>
<dbReference type="GO" id="GO:0005525">
    <property type="term" value="F:GTP binding"/>
    <property type="evidence" value="ECO:0007669"/>
    <property type="project" value="InterPro"/>
</dbReference>
<name>A0AA38TPG7_9ASTR</name>
<dbReference type="InterPro" id="IPR050209">
    <property type="entry name" value="Rab_GTPases_membrane_traffic"/>
</dbReference>
<dbReference type="GO" id="GO:0003924">
    <property type="term" value="F:GTPase activity"/>
    <property type="evidence" value="ECO:0007669"/>
    <property type="project" value="InterPro"/>
</dbReference>
<feature type="compositionally biased region" description="Basic and acidic residues" evidence="1">
    <location>
        <begin position="33"/>
        <end position="45"/>
    </location>
</feature>
<dbReference type="AlphaFoldDB" id="A0AA38TPG7"/>
<gene>
    <name evidence="2" type="ORF">OSB04_012480</name>
</gene>
<proteinExistence type="predicted"/>
<dbReference type="PANTHER" id="PTHR47979">
    <property type="entry name" value="DRAB11-RELATED"/>
    <property type="match status" value="1"/>
</dbReference>
<dbReference type="InterPro" id="IPR001806">
    <property type="entry name" value="Small_GTPase"/>
</dbReference>
<dbReference type="Pfam" id="PF00071">
    <property type="entry name" value="Ras"/>
    <property type="match status" value="1"/>
</dbReference>
<keyword evidence="3" id="KW-1185">Reference proteome</keyword>
<dbReference type="Gene3D" id="3.40.50.300">
    <property type="entry name" value="P-loop containing nucleotide triphosphate hydrolases"/>
    <property type="match status" value="1"/>
</dbReference>
<dbReference type="InterPro" id="IPR027417">
    <property type="entry name" value="P-loop_NTPase"/>
</dbReference>
<feature type="compositionally biased region" description="Gly residues" evidence="1">
    <location>
        <begin position="49"/>
        <end position="59"/>
    </location>
</feature>
<evidence type="ECO:0000313" key="3">
    <source>
        <dbReference type="Proteomes" id="UP001172457"/>
    </source>
</evidence>
<evidence type="ECO:0000256" key="1">
    <source>
        <dbReference type="SAM" id="MobiDB-lite"/>
    </source>
</evidence>
<reference evidence="2" key="1">
    <citation type="submission" date="2023-03" db="EMBL/GenBank/DDBJ databases">
        <title>Chromosome-scale reference genome and RAD-based genetic map of yellow starthistle (Centaurea solstitialis) reveal putative structural variation and QTLs associated with invader traits.</title>
        <authorList>
            <person name="Reatini B."/>
            <person name="Cang F.A."/>
            <person name="Jiang Q."/>
            <person name="Mckibben M.T.W."/>
            <person name="Barker M.S."/>
            <person name="Rieseberg L.H."/>
            <person name="Dlugosch K.M."/>
        </authorList>
    </citation>
    <scope>NUCLEOTIDE SEQUENCE</scope>
    <source>
        <strain evidence="2">CAN-66</strain>
        <tissue evidence="2">Leaf</tissue>
    </source>
</reference>
<accession>A0AA38TPG7</accession>
<feature type="region of interest" description="Disordered" evidence="1">
    <location>
        <begin position="1"/>
        <end position="67"/>
    </location>
</feature>
<evidence type="ECO:0000313" key="2">
    <source>
        <dbReference type="EMBL" id="KAJ9557866.1"/>
    </source>
</evidence>
<organism evidence="2 3">
    <name type="scientific">Centaurea solstitialis</name>
    <name type="common">yellow star-thistle</name>
    <dbReference type="NCBI Taxonomy" id="347529"/>
    <lineage>
        <taxon>Eukaryota</taxon>
        <taxon>Viridiplantae</taxon>
        <taxon>Streptophyta</taxon>
        <taxon>Embryophyta</taxon>
        <taxon>Tracheophyta</taxon>
        <taxon>Spermatophyta</taxon>
        <taxon>Magnoliopsida</taxon>
        <taxon>eudicotyledons</taxon>
        <taxon>Gunneridae</taxon>
        <taxon>Pentapetalae</taxon>
        <taxon>asterids</taxon>
        <taxon>campanulids</taxon>
        <taxon>Asterales</taxon>
        <taxon>Asteraceae</taxon>
        <taxon>Carduoideae</taxon>
        <taxon>Cardueae</taxon>
        <taxon>Centaureinae</taxon>
        <taxon>Centaurea</taxon>
    </lineage>
</organism>
<protein>
    <submittedName>
        <fullName evidence="2">Uncharacterized protein</fullName>
    </submittedName>
</protein>